<dbReference type="Gene3D" id="3.30.420.40">
    <property type="match status" value="2"/>
</dbReference>
<accession>A0A7Y9LK30</accession>
<proteinExistence type="inferred from homology"/>
<dbReference type="Proteomes" id="UP000542125">
    <property type="component" value="Unassembled WGS sequence"/>
</dbReference>
<dbReference type="EMBL" id="JACBYR010000001">
    <property type="protein sequence ID" value="NYE82574.1"/>
    <property type="molecule type" value="Genomic_DNA"/>
</dbReference>
<dbReference type="InterPro" id="IPR000600">
    <property type="entry name" value="ROK"/>
</dbReference>
<evidence type="ECO:0000256" key="1">
    <source>
        <dbReference type="ARBA" id="ARBA00006479"/>
    </source>
</evidence>
<keyword evidence="3" id="KW-1185">Reference proteome</keyword>
<name>A0A7Y9LK30_9BURK</name>
<dbReference type="Pfam" id="PF00480">
    <property type="entry name" value="ROK"/>
    <property type="match status" value="1"/>
</dbReference>
<organism evidence="2 3">
    <name type="scientific">Pigmentiphaga litoralis</name>
    <dbReference type="NCBI Taxonomy" id="516702"/>
    <lineage>
        <taxon>Bacteria</taxon>
        <taxon>Pseudomonadati</taxon>
        <taxon>Pseudomonadota</taxon>
        <taxon>Betaproteobacteria</taxon>
        <taxon>Burkholderiales</taxon>
        <taxon>Alcaligenaceae</taxon>
        <taxon>Pigmentiphaga</taxon>
    </lineage>
</organism>
<dbReference type="PANTHER" id="PTHR18964:SF149">
    <property type="entry name" value="BIFUNCTIONAL UDP-N-ACETYLGLUCOSAMINE 2-EPIMERASE_N-ACETYLMANNOSAMINE KINASE"/>
    <property type="match status" value="1"/>
</dbReference>
<dbReference type="AlphaFoldDB" id="A0A7Y9LK30"/>
<dbReference type="InterPro" id="IPR043129">
    <property type="entry name" value="ATPase_NBD"/>
</dbReference>
<keyword evidence="2" id="KW-0808">Transferase</keyword>
<reference evidence="2 3" key="1">
    <citation type="submission" date="2020-07" db="EMBL/GenBank/DDBJ databases">
        <title>Genomic Encyclopedia of Type Strains, Phase IV (KMG-V): Genome sequencing to study the core and pangenomes of soil and plant-associated prokaryotes.</title>
        <authorList>
            <person name="Whitman W."/>
        </authorList>
    </citation>
    <scope>NUCLEOTIDE SEQUENCE [LARGE SCALE GENOMIC DNA]</scope>
    <source>
        <strain evidence="2 3">SAS40</strain>
    </source>
</reference>
<keyword evidence="2" id="KW-0418">Kinase</keyword>
<gene>
    <name evidence="2" type="ORF">FHW18_001845</name>
</gene>
<dbReference type="GO" id="GO:0047330">
    <property type="term" value="F:polyphosphate-glucose phosphotransferase activity"/>
    <property type="evidence" value="ECO:0007669"/>
    <property type="project" value="UniProtKB-EC"/>
</dbReference>
<evidence type="ECO:0000313" key="3">
    <source>
        <dbReference type="Proteomes" id="UP000542125"/>
    </source>
</evidence>
<protein>
    <submittedName>
        <fullName evidence="2">Polyphosphate glucokinase</fullName>
        <ecNumber evidence="2">2.7.1.63</ecNumber>
    </submittedName>
</protein>
<dbReference type="RefSeq" id="WP_179585577.1">
    <property type="nucleotide sequence ID" value="NZ_JACBYR010000001.1"/>
</dbReference>
<dbReference type="PANTHER" id="PTHR18964">
    <property type="entry name" value="ROK (REPRESSOR, ORF, KINASE) FAMILY"/>
    <property type="match status" value="1"/>
</dbReference>
<sequence>MKPGILAIDIGGSGIKADVIDEDGVMQTGRVRIDTPKPAKPKVVVEAIVNLVKDLPAYDRISIGFPGVVRDGKVLTAANLGKDIWYGFPLADTLSERLGGHPARLLNDADMQGFALIEGKGVELVITLGTGFGSALFRDGDLMPHMELGHHPVHKDRTYDEYVGNAAFERIGKRRWNSRMARVLPILHTLLHADRIHIGGGNARELTITLPDNVKVGSNDAGIRGGAALWRKQA</sequence>
<evidence type="ECO:0000313" key="2">
    <source>
        <dbReference type="EMBL" id="NYE82574.1"/>
    </source>
</evidence>
<dbReference type="SUPFAM" id="SSF53067">
    <property type="entry name" value="Actin-like ATPase domain"/>
    <property type="match status" value="1"/>
</dbReference>
<dbReference type="CDD" id="cd24058">
    <property type="entry name" value="ASKHA_NBD_ROK_PPGK"/>
    <property type="match status" value="1"/>
</dbReference>
<dbReference type="EC" id="2.7.1.63" evidence="2"/>
<comment type="caution">
    <text evidence="2">The sequence shown here is derived from an EMBL/GenBank/DDBJ whole genome shotgun (WGS) entry which is preliminary data.</text>
</comment>
<comment type="similarity">
    <text evidence="1">Belongs to the ROK (NagC/XylR) family.</text>
</comment>